<proteinExistence type="predicted"/>
<evidence type="ECO:0000313" key="1">
    <source>
        <dbReference type="Proteomes" id="UP000887574"/>
    </source>
</evidence>
<accession>A0A915DQG3</accession>
<organism evidence="1 2">
    <name type="scientific">Ditylenchus dipsaci</name>
    <dbReference type="NCBI Taxonomy" id="166011"/>
    <lineage>
        <taxon>Eukaryota</taxon>
        <taxon>Metazoa</taxon>
        <taxon>Ecdysozoa</taxon>
        <taxon>Nematoda</taxon>
        <taxon>Chromadorea</taxon>
        <taxon>Rhabditida</taxon>
        <taxon>Tylenchina</taxon>
        <taxon>Tylenchomorpha</taxon>
        <taxon>Sphaerularioidea</taxon>
        <taxon>Anguinidae</taxon>
        <taxon>Anguininae</taxon>
        <taxon>Ditylenchus</taxon>
    </lineage>
</organism>
<sequence length="445" mass="51070">MYESLVFCLDSFVSREGVQRKALVKSFDHFENTELQKPDDKAVNLARIELSIGVALTVAGVAATVFCPLPIQVAIALVSIGIAVYSNRDEIALQFQKLKKWSKIRWLEFRDKRPELGKHKIKGEEIDIKETRDIPLILYERNVQQFEADKDFLVTMEGVAFKIEINTTFQTRARNLTQFLRDHISEYKDEEAKRYKVNLKEFNEYKLQKTGYVYPEEVRTIVTATKNELEQKIKQERSKKYKSMETSRKPIFSKSKIRSVENVFGFNKKNSSAAVHTKIYQKPKPAAINEHHANNPSSNSHENYADWIPQFLALNLIAMTKNYYELVNEVCTQYILLVRMMPAYKLSGPAPKFCKQDFQDYEWLTQSEVDLITCKSYEEVDANLSIGFADVFAQDSAEDNKVSTSVKPPVKEMKIVSGKPPSTPSSFKMFWPWSSSPAADGSSKN</sequence>
<dbReference type="WBParaSite" id="jg21828.2">
    <property type="protein sequence ID" value="jg21828.2"/>
    <property type="gene ID" value="jg21828"/>
</dbReference>
<reference evidence="2" key="1">
    <citation type="submission" date="2022-11" db="UniProtKB">
        <authorList>
            <consortium name="WormBaseParasite"/>
        </authorList>
    </citation>
    <scope>IDENTIFICATION</scope>
</reference>
<name>A0A915DQG3_9BILA</name>
<evidence type="ECO:0000313" key="2">
    <source>
        <dbReference type="WBParaSite" id="jg21828.2"/>
    </source>
</evidence>
<keyword evidence="1" id="KW-1185">Reference proteome</keyword>
<protein>
    <submittedName>
        <fullName evidence="2">PrgI family protein</fullName>
    </submittedName>
</protein>
<dbReference type="AlphaFoldDB" id="A0A915DQG3"/>
<dbReference type="Proteomes" id="UP000887574">
    <property type="component" value="Unplaced"/>
</dbReference>